<evidence type="ECO:0000313" key="2">
    <source>
        <dbReference type="Proteomes" id="UP001185069"/>
    </source>
</evidence>
<protein>
    <submittedName>
        <fullName evidence="1">Uncharacterized protein</fullName>
    </submittedName>
</protein>
<name>A0ABU1JA55_9MICC</name>
<dbReference type="EMBL" id="JAVDQF010000001">
    <property type="protein sequence ID" value="MDR6268341.1"/>
    <property type="molecule type" value="Genomic_DNA"/>
</dbReference>
<keyword evidence="2" id="KW-1185">Reference proteome</keyword>
<evidence type="ECO:0000313" key="1">
    <source>
        <dbReference type="EMBL" id="MDR6268341.1"/>
    </source>
</evidence>
<proteinExistence type="predicted"/>
<organism evidence="1 2">
    <name type="scientific">Arthrobacter russicus</name>
    <dbReference type="NCBI Taxonomy" id="172040"/>
    <lineage>
        <taxon>Bacteria</taxon>
        <taxon>Bacillati</taxon>
        <taxon>Actinomycetota</taxon>
        <taxon>Actinomycetes</taxon>
        <taxon>Micrococcales</taxon>
        <taxon>Micrococcaceae</taxon>
        <taxon>Arthrobacter</taxon>
    </lineage>
</organism>
<gene>
    <name evidence="1" type="ORF">JOE69_000579</name>
</gene>
<accession>A0ABU1JA55</accession>
<sequence>MLIDYRQLDEDLARRTGSASVELTGPVPAGLLRSPACDADLIPVLLGGQGEVLDVGRRRRNLGGQRRVALFPASPGDPPR</sequence>
<dbReference type="RefSeq" id="WP_309795965.1">
    <property type="nucleotide sequence ID" value="NZ_BAAAHY010000006.1"/>
</dbReference>
<dbReference type="Proteomes" id="UP001185069">
    <property type="component" value="Unassembled WGS sequence"/>
</dbReference>
<comment type="caution">
    <text evidence="1">The sequence shown here is derived from an EMBL/GenBank/DDBJ whole genome shotgun (WGS) entry which is preliminary data.</text>
</comment>
<reference evidence="1 2" key="1">
    <citation type="submission" date="2023-07" db="EMBL/GenBank/DDBJ databases">
        <title>Sequencing the genomes of 1000 actinobacteria strains.</title>
        <authorList>
            <person name="Klenk H.-P."/>
        </authorList>
    </citation>
    <scope>NUCLEOTIDE SEQUENCE [LARGE SCALE GENOMIC DNA]</scope>
    <source>
        <strain evidence="1 2">DSM 14555</strain>
    </source>
</reference>